<dbReference type="RefSeq" id="WP_369711454.1">
    <property type="nucleotide sequence ID" value="NZ_CP165644.1"/>
</dbReference>
<keyword evidence="2" id="KW-0812">Transmembrane</keyword>
<dbReference type="GO" id="GO:0019867">
    <property type="term" value="C:outer membrane"/>
    <property type="evidence" value="ECO:0007669"/>
    <property type="project" value="InterPro"/>
</dbReference>
<evidence type="ECO:0000256" key="4">
    <source>
        <dbReference type="ARBA" id="ARBA00023136"/>
    </source>
</evidence>
<feature type="chain" id="PRO_5044270003" evidence="7">
    <location>
        <begin position="25"/>
        <end position="795"/>
    </location>
</feature>
<reference evidence="9" key="1">
    <citation type="submission" date="2024-07" db="EMBL/GenBank/DDBJ databases">
        <authorList>
            <person name="Li X.-J."/>
            <person name="Wang X."/>
        </authorList>
    </citation>
    <scope>NUCLEOTIDE SEQUENCE</scope>
    <source>
        <strain evidence="9">HSP-334</strain>
    </source>
</reference>
<keyword evidence="5" id="KW-0998">Cell outer membrane</keyword>
<evidence type="ECO:0000313" key="9">
    <source>
        <dbReference type="EMBL" id="XDU67204.1"/>
    </source>
</evidence>
<dbReference type="Pfam" id="PF01103">
    <property type="entry name" value="Omp85"/>
    <property type="match status" value="1"/>
</dbReference>
<organism evidence="9">
    <name type="scientific">Leptotrichia rugosa</name>
    <dbReference type="NCBI Taxonomy" id="3239302"/>
    <lineage>
        <taxon>Bacteria</taxon>
        <taxon>Fusobacteriati</taxon>
        <taxon>Fusobacteriota</taxon>
        <taxon>Fusobacteriia</taxon>
        <taxon>Fusobacteriales</taxon>
        <taxon>Leptotrichiaceae</taxon>
        <taxon>Leptotrichia</taxon>
    </lineage>
</organism>
<dbReference type="PROSITE" id="PS51779">
    <property type="entry name" value="POTRA"/>
    <property type="match status" value="3"/>
</dbReference>
<keyword evidence="4" id="KW-0472">Membrane</keyword>
<evidence type="ECO:0000256" key="7">
    <source>
        <dbReference type="SAM" id="SignalP"/>
    </source>
</evidence>
<dbReference type="PANTHER" id="PTHR12815:SF47">
    <property type="entry name" value="TRANSLOCATION AND ASSEMBLY MODULE SUBUNIT TAMA"/>
    <property type="match status" value="1"/>
</dbReference>
<feature type="compositionally biased region" description="Low complexity" evidence="6">
    <location>
        <begin position="45"/>
        <end position="66"/>
    </location>
</feature>
<evidence type="ECO:0000259" key="8">
    <source>
        <dbReference type="PROSITE" id="PS51779"/>
    </source>
</evidence>
<dbReference type="Gene3D" id="3.10.20.310">
    <property type="entry name" value="membrane protein fhac"/>
    <property type="match status" value="4"/>
</dbReference>
<dbReference type="InterPro" id="IPR034746">
    <property type="entry name" value="POTRA"/>
</dbReference>
<protein>
    <submittedName>
        <fullName evidence="9">Outer membrane protein assembly factor</fullName>
    </submittedName>
</protein>
<feature type="region of interest" description="Disordered" evidence="6">
    <location>
        <begin position="26"/>
        <end position="129"/>
    </location>
</feature>
<evidence type="ECO:0000256" key="1">
    <source>
        <dbReference type="ARBA" id="ARBA00004370"/>
    </source>
</evidence>
<feature type="compositionally biased region" description="Basic residues" evidence="6">
    <location>
        <begin position="109"/>
        <end position="119"/>
    </location>
</feature>
<sequence>MRNKIYALIVVVTLFVSMNNMSQAAEEGEKTVESKNEIRQKKPESTTLAANTTTSSSSTSSATTATENEEDETSGAVTSQEQSEELKSTDEETYSSTDSDEEVQERGKKDKKKKVKKSKEKKERNQAVVNRSDLKVGKINISNLKQLPEDLIRSKIPVQTGENYSNKNLSDIYLALKRERYISNVNTVPNINGDAVDIDIAVDENPNAQEVLQSQLQYEENQKETNFTITSVDIQGIKTLNKEDYLNNLPVKVGDKLIPQKAIDGAQELFKSGYFSTVEPKIDRKADNTVSIMYEVQENPAVQSINIQGNTLFTNAQLEEALGIKKGEILNGNLLNPDSNGIIGLYSKNGYSTARIESITVGETGDVNIGLSEGIVKDITFEKSTPKNDNDRQSSKRTKLRTKDYVLERYLEVKPGQVLNNSDLESSIRELYRTGIFTRVTPELYGSETDPNERNIKFIVEERPTTTINGSISYGTSVGLVGGLKLADDNFLGRDQQASINLEASNKGDKTFSIDWFDPWVKGTERVQMGSSVYWTQSVDDDADWDELEKVKTIGTRWTIGKGLNKDIYVRLSARYDHKKEIYSGGDVKDKYNLIAATPELIYDTRDNVNDPTKGLYADFTYERGDLLKDPRKYDRFEADLRAFHPLFGKRNVMAYRAVWGSTGSGTPDAMRFSVGGAETLRGYEYGAFDGYDQFYASIENRTKINDTVQLVAFFDIGNAWQKEGINPATGRRTYSPDRKNSHKFKDLKKGYGVGLRLNTPVGPLRFDYGWPMDPEKPGKKKDKGKFYFSFGQSF</sequence>
<dbReference type="KEGG" id="lrug:AB8B22_01980"/>
<feature type="domain" description="POTRA" evidence="8">
    <location>
        <begin position="134"/>
        <end position="205"/>
    </location>
</feature>
<evidence type="ECO:0000256" key="3">
    <source>
        <dbReference type="ARBA" id="ARBA00022729"/>
    </source>
</evidence>
<dbReference type="AlphaFoldDB" id="A0AB39VGM5"/>
<evidence type="ECO:0000256" key="5">
    <source>
        <dbReference type="ARBA" id="ARBA00023237"/>
    </source>
</evidence>
<proteinExistence type="predicted"/>
<keyword evidence="3 7" id="KW-0732">Signal</keyword>
<accession>A0AB39VGM5</accession>
<evidence type="ECO:0000256" key="2">
    <source>
        <dbReference type="ARBA" id="ARBA00022692"/>
    </source>
</evidence>
<dbReference type="Pfam" id="PF07244">
    <property type="entry name" value="POTRA"/>
    <property type="match status" value="4"/>
</dbReference>
<dbReference type="PANTHER" id="PTHR12815">
    <property type="entry name" value="SORTING AND ASSEMBLY MACHINERY SAMM50 PROTEIN FAMILY MEMBER"/>
    <property type="match status" value="1"/>
</dbReference>
<dbReference type="Gene3D" id="2.40.160.50">
    <property type="entry name" value="membrane protein fhac: a member of the omp85/tpsb transporter family"/>
    <property type="match status" value="1"/>
</dbReference>
<comment type="subcellular location">
    <subcellularLocation>
        <location evidence="1">Membrane</location>
    </subcellularLocation>
</comment>
<feature type="compositionally biased region" description="Basic and acidic residues" evidence="6">
    <location>
        <begin position="27"/>
        <end position="44"/>
    </location>
</feature>
<dbReference type="InterPro" id="IPR039910">
    <property type="entry name" value="D15-like"/>
</dbReference>
<dbReference type="EMBL" id="CP165644">
    <property type="protein sequence ID" value="XDU67204.1"/>
    <property type="molecule type" value="Genomic_DNA"/>
</dbReference>
<gene>
    <name evidence="9" type="ORF">AB8B22_01980</name>
</gene>
<feature type="signal peptide" evidence="7">
    <location>
        <begin position="1"/>
        <end position="24"/>
    </location>
</feature>
<feature type="domain" description="POTRA" evidence="8">
    <location>
        <begin position="300"/>
        <end position="374"/>
    </location>
</feature>
<dbReference type="InterPro" id="IPR000184">
    <property type="entry name" value="Bac_surfAg_D15"/>
</dbReference>
<evidence type="ECO:0000256" key="6">
    <source>
        <dbReference type="SAM" id="MobiDB-lite"/>
    </source>
</evidence>
<name>A0AB39VGM5_9FUSO</name>
<feature type="domain" description="POTRA" evidence="8">
    <location>
        <begin position="227"/>
        <end position="299"/>
    </location>
</feature>
<dbReference type="InterPro" id="IPR010827">
    <property type="entry name" value="BamA/TamA_POTRA"/>
</dbReference>